<dbReference type="AlphaFoldDB" id="A0A9W6QFZ8"/>
<reference evidence="1" key="1">
    <citation type="submission" date="2023-02" db="EMBL/GenBank/DDBJ databases">
        <title>Kitasatospora phosalacinea NBRC 14627.</title>
        <authorList>
            <person name="Ichikawa N."/>
            <person name="Sato H."/>
            <person name="Tonouchi N."/>
        </authorList>
    </citation>
    <scope>NUCLEOTIDE SEQUENCE</scope>
    <source>
        <strain evidence="1">NBRC 14627</strain>
    </source>
</reference>
<comment type="caution">
    <text evidence="1">The sequence shown here is derived from an EMBL/GenBank/DDBJ whole genome shotgun (WGS) entry which is preliminary data.</text>
</comment>
<gene>
    <name evidence="1" type="ORF">Kpho02_60950</name>
</gene>
<dbReference type="RefSeq" id="WP_352230327.1">
    <property type="nucleotide sequence ID" value="NZ_BSSA01000028.1"/>
</dbReference>
<accession>A0A9W6QFZ8</accession>
<sequence length="46" mass="4639">MLHNWSGRPAEALAPVALGDVLSAEAVPAGGAVRLGARDVRVFVAA</sequence>
<dbReference type="EMBL" id="BSSA01000028">
    <property type="protein sequence ID" value="GLW73797.1"/>
    <property type="molecule type" value="Genomic_DNA"/>
</dbReference>
<dbReference type="Proteomes" id="UP001165041">
    <property type="component" value="Unassembled WGS sequence"/>
</dbReference>
<evidence type="ECO:0000313" key="2">
    <source>
        <dbReference type="Proteomes" id="UP001165041"/>
    </source>
</evidence>
<protein>
    <submittedName>
        <fullName evidence="1">Uncharacterized protein</fullName>
    </submittedName>
</protein>
<organism evidence="1 2">
    <name type="scientific">Kitasatospora phosalacinea</name>
    <dbReference type="NCBI Taxonomy" id="2065"/>
    <lineage>
        <taxon>Bacteria</taxon>
        <taxon>Bacillati</taxon>
        <taxon>Actinomycetota</taxon>
        <taxon>Actinomycetes</taxon>
        <taxon>Kitasatosporales</taxon>
        <taxon>Streptomycetaceae</taxon>
        <taxon>Kitasatospora</taxon>
    </lineage>
</organism>
<evidence type="ECO:0000313" key="1">
    <source>
        <dbReference type="EMBL" id="GLW73797.1"/>
    </source>
</evidence>
<name>A0A9W6QFZ8_9ACTN</name>
<proteinExistence type="predicted"/>